<evidence type="ECO:0000256" key="5">
    <source>
        <dbReference type="SAM" id="MobiDB-lite"/>
    </source>
</evidence>
<organism evidence="7 8">
    <name type="scientific">Microbacterium paraoxydans</name>
    <dbReference type="NCBI Taxonomy" id="199592"/>
    <lineage>
        <taxon>Bacteria</taxon>
        <taxon>Bacillati</taxon>
        <taxon>Actinomycetota</taxon>
        <taxon>Actinomycetes</taxon>
        <taxon>Micrococcales</taxon>
        <taxon>Microbacteriaceae</taxon>
        <taxon>Microbacterium</taxon>
    </lineage>
</organism>
<keyword evidence="4" id="KW-0804">Transcription</keyword>
<dbReference type="InterPro" id="IPR013249">
    <property type="entry name" value="RNA_pol_sigma70_r4_t2"/>
</dbReference>
<dbReference type="InterPro" id="IPR036388">
    <property type="entry name" value="WH-like_DNA-bd_sf"/>
</dbReference>
<dbReference type="Pfam" id="PF08281">
    <property type="entry name" value="Sigma70_r4_2"/>
    <property type="match status" value="1"/>
</dbReference>
<dbReference type="GO" id="GO:0006352">
    <property type="term" value="P:DNA-templated transcription initiation"/>
    <property type="evidence" value="ECO:0007669"/>
    <property type="project" value="InterPro"/>
</dbReference>
<evidence type="ECO:0000256" key="4">
    <source>
        <dbReference type="ARBA" id="ARBA00023163"/>
    </source>
</evidence>
<feature type="domain" description="RNA polymerase sigma factor 70 region 4 type 2" evidence="6">
    <location>
        <begin position="221"/>
        <end position="261"/>
    </location>
</feature>
<reference evidence="7 8" key="1">
    <citation type="submission" date="2016-10" db="EMBL/GenBank/DDBJ databases">
        <authorList>
            <person name="de Groot N.N."/>
        </authorList>
    </citation>
    <scope>NUCLEOTIDE SEQUENCE [LARGE SCALE GENOMIC DNA]</scope>
    <source>
        <strain evidence="7 8">DSM 15019</strain>
    </source>
</reference>
<evidence type="ECO:0000259" key="6">
    <source>
        <dbReference type="Pfam" id="PF08281"/>
    </source>
</evidence>
<dbReference type="EMBL" id="LT629770">
    <property type="protein sequence ID" value="SDS63735.1"/>
    <property type="molecule type" value="Genomic_DNA"/>
</dbReference>
<evidence type="ECO:0000313" key="7">
    <source>
        <dbReference type="EMBL" id="SDS63735.1"/>
    </source>
</evidence>
<evidence type="ECO:0000256" key="1">
    <source>
        <dbReference type="ARBA" id="ARBA00010641"/>
    </source>
</evidence>
<feature type="region of interest" description="Disordered" evidence="5">
    <location>
        <begin position="176"/>
        <end position="203"/>
    </location>
</feature>
<dbReference type="RefSeq" id="WP_029264083.1">
    <property type="nucleotide sequence ID" value="NZ_JBBBVW010000018.1"/>
</dbReference>
<sequence>MTGNDEPEGHSSPDGVPTLIAWATDQAWLAEADRDRAEERFDRLAGDRELATALQASGYRGRNYDLFANEIAKYGWAVIRGWIYKGQIRGEVKRKGFGALEPEPRPGSMIEEAESLADETIVLALTAFRDKVLVPGKWDPAKGASLRTFFVGQCLLQFSNVYKRWRREELRSYAEPQAPPPAAAWADDFEEGPSTSAAPDASEAAHIKDELRRAFGSIKDERVRSAFYLNVTHGFTHAEIGEKLGMTAKAVESAIARARQQVRQNRESA</sequence>
<dbReference type="Proteomes" id="UP000182126">
    <property type="component" value="Chromosome I"/>
</dbReference>
<protein>
    <submittedName>
        <fullName evidence="7">RNA polymerase sigma factor, sigma-70 family</fullName>
    </submittedName>
</protein>
<gene>
    <name evidence="7" type="ORF">SAMN04489809_2308</name>
</gene>
<dbReference type="GO" id="GO:0016987">
    <property type="term" value="F:sigma factor activity"/>
    <property type="evidence" value="ECO:0007669"/>
    <property type="project" value="UniProtKB-KW"/>
</dbReference>
<dbReference type="InterPro" id="IPR013324">
    <property type="entry name" value="RNA_pol_sigma_r3/r4-like"/>
</dbReference>
<name>A0A1H1TTV2_9MICO</name>
<dbReference type="GeneID" id="77478173"/>
<dbReference type="AlphaFoldDB" id="A0A1H1TTV2"/>
<keyword evidence="2" id="KW-0805">Transcription regulation</keyword>
<accession>A0A1H1TTV2</accession>
<dbReference type="SUPFAM" id="SSF88659">
    <property type="entry name" value="Sigma3 and sigma4 domains of RNA polymerase sigma factors"/>
    <property type="match status" value="1"/>
</dbReference>
<dbReference type="GO" id="GO:0003677">
    <property type="term" value="F:DNA binding"/>
    <property type="evidence" value="ECO:0007669"/>
    <property type="project" value="InterPro"/>
</dbReference>
<dbReference type="Gene3D" id="1.10.10.10">
    <property type="entry name" value="Winged helix-like DNA-binding domain superfamily/Winged helix DNA-binding domain"/>
    <property type="match status" value="1"/>
</dbReference>
<evidence type="ECO:0000256" key="2">
    <source>
        <dbReference type="ARBA" id="ARBA00023015"/>
    </source>
</evidence>
<comment type="similarity">
    <text evidence="1">Belongs to the sigma-70 factor family. ECF subfamily.</text>
</comment>
<evidence type="ECO:0000313" key="8">
    <source>
        <dbReference type="Proteomes" id="UP000182126"/>
    </source>
</evidence>
<keyword evidence="3" id="KW-0731">Sigma factor</keyword>
<evidence type="ECO:0000256" key="3">
    <source>
        <dbReference type="ARBA" id="ARBA00023082"/>
    </source>
</evidence>
<proteinExistence type="inferred from homology"/>